<sequence>MALLDLSGLTMNPEEASEVSQAIFEATITGGDLSEFHEIETGITHKQQIPFIGNLGLVGEKITGCDRGENPASIPMTEKFWDPELIGDRLKHCAVDVNSLLKLFKKAKRVNPDFYDRIGSEEFGVIIAKLEQAMKKMNNRLIWFGDKAAANVVGGGVITNGIDIKYFNIINGLFKQIFTEIPTTADNYVAIAKNAGASYAAQKLADGEALATFRAMHNQMDSRFFEALEDGAQPEMLVTRALWQNYQDTLEDKSIVFSLDETTDGITKKSYRGVPIKVRHDWDNNIKSYQDNGTKHNLPHRAILTVKENIPVGTVSTEDLTKIESWYEKKDKANYIDFDLMLDVKHLLPYMTVAAY</sequence>
<dbReference type="AlphaFoldDB" id="A0A5S5BWV4"/>
<dbReference type="EMBL" id="VNHU01000009">
    <property type="protein sequence ID" value="TYP71484.1"/>
    <property type="molecule type" value="Genomic_DNA"/>
</dbReference>
<protein>
    <recommendedName>
        <fullName evidence="3">Major capsid protein E</fullName>
    </recommendedName>
</protein>
<gene>
    <name evidence="1" type="ORF">BD809_10966</name>
</gene>
<evidence type="ECO:0000313" key="1">
    <source>
        <dbReference type="EMBL" id="TYP71484.1"/>
    </source>
</evidence>
<evidence type="ECO:0008006" key="3">
    <source>
        <dbReference type="Google" id="ProtNLM"/>
    </source>
</evidence>
<dbReference type="RefSeq" id="WP_246131536.1">
    <property type="nucleotide sequence ID" value="NZ_VNHU01000009.1"/>
</dbReference>
<reference evidence="1 2" key="1">
    <citation type="submission" date="2019-07" db="EMBL/GenBank/DDBJ databases">
        <title>Genomic Encyclopedia of Archaeal and Bacterial Type Strains, Phase II (KMG-II): from individual species to whole genera.</title>
        <authorList>
            <person name="Goeker M."/>
        </authorList>
    </citation>
    <scope>NUCLEOTIDE SEQUENCE [LARGE SCALE GENOMIC DNA]</scope>
    <source>
        <strain evidence="1 2">DSM 17527</strain>
    </source>
</reference>
<comment type="caution">
    <text evidence="1">The sequence shown here is derived from an EMBL/GenBank/DDBJ whole genome shotgun (WGS) entry which is preliminary data.</text>
</comment>
<organism evidence="1 2">
    <name type="scientific">Aquimarina intermedia</name>
    <dbReference type="NCBI Taxonomy" id="350814"/>
    <lineage>
        <taxon>Bacteria</taxon>
        <taxon>Pseudomonadati</taxon>
        <taxon>Bacteroidota</taxon>
        <taxon>Flavobacteriia</taxon>
        <taxon>Flavobacteriales</taxon>
        <taxon>Flavobacteriaceae</taxon>
        <taxon>Aquimarina</taxon>
    </lineage>
</organism>
<proteinExistence type="predicted"/>
<accession>A0A5S5BWV4</accession>
<name>A0A5S5BWV4_9FLAO</name>
<evidence type="ECO:0000313" key="2">
    <source>
        <dbReference type="Proteomes" id="UP000324376"/>
    </source>
</evidence>
<keyword evidence="2" id="KW-1185">Reference proteome</keyword>
<dbReference type="Proteomes" id="UP000324376">
    <property type="component" value="Unassembled WGS sequence"/>
</dbReference>